<evidence type="ECO:0000313" key="2">
    <source>
        <dbReference type="Proteomes" id="UP000218113"/>
    </source>
</evidence>
<sequence>MPLPSRAIKKKQNIGLYLLAEAKDCSGSNFKIQGQTGMSMTSGPDHSESLWPVVVKYKSHVTADTLVAHLRDLADAIQSGYQQEIKEPPKTRQTIPGIDDLEILLLP</sequence>
<dbReference type="Proteomes" id="UP000218113">
    <property type="component" value="Unassembled WGS sequence"/>
</dbReference>
<protein>
    <submittedName>
        <fullName evidence="1">Uncharacterized protein</fullName>
    </submittedName>
</protein>
<accession>A0A2A4T192</accession>
<gene>
    <name evidence="1" type="ORF">COB67_08680</name>
</gene>
<comment type="caution">
    <text evidence="1">The sequence shown here is derived from an EMBL/GenBank/DDBJ whole genome shotgun (WGS) entry which is preliminary data.</text>
</comment>
<name>A0A2A4T192_9DELT</name>
<organism evidence="1 2">
    <name type="scientific">SAR324 cluster bacterium</name>
    <dbReference type="NCBI Taxonomy" id="2024889"/>
    <lineage>
        <taxon>Bacteria</taxon>
        <taxon>Deltaproteobacteria</taxon>
        <taxon>SAR324 cluster</taxon>
    </lineage>
</organism>
<dbReference type="AlphaFoldDB" id="A0A2A4T192"/>
<evidence type="ECO:0000313" key="1">
    <source>
        <dbReference type="EMBL" id="PCI27343.1"/>
    </source>
</evidence>
<dbReference type="EMBL" id="NVSR01000063">
    <property type="protein sequence ID" value="PCI27343.1"/>
    <property type="molecule type" value="Genomic_DNA"/>
</dbReference>
<reference evidence="2" key="1">
    <citation type="submission" date="2017-08" db="EMBL/GenBank/DDBJ databases">
        <title>A dynamic microbial community with high functional redundancy inhabits the cold, oxic subseafloor aquifer.</title>
        <authorList>
            <person name="Tully B.J."/>
            <person name="Wheat C.G."/>
            <person name="Glazer B.T."/>
            <person name="Huber J.A."/>
        </authorList>
    </citation>
    <scope>NUCLEOTIDE SEQUENCE [LARGE SCALE GENOMIC DNA]</scope>
</reference>
<proteinExistence type="predicted"/>